<dbReference type="InterPro" id="IPR009003">
    <property type="entry name" value="Peptidase_S1_PA"/>
</dbReference>
<protein>
    <submittedName>
        <fullName evidence="3">Uncharacterized protein</fullName>
    </submittedName>
</protein>
<dbReference type="Proteomes" id="UP000887540">
    <property type="component" value="Unplaced"/>
</dbReference>
<keyword evidence="2" id="KW-1185">Reference proteome</keyword>
<feature type="compositionally biased region" description="Basic and acidic residues" evidence="1">
    <location>
        <begin position="7"/>
        <end position="17"/>
    </location>
</feature>
<feature type="compositionally biased region" description="Basic residues" evidence="1">
    <location>
        <begin position="44"/>
        <end position="78"/>
    </location>
</feature>
<evidence type="ECO:0000256" key="1">
    <source>
        <dbReference type="SAM" id="MobiDB-lite"/>
    </source>
</evidence>
<reference evidence="3" key="1">
    <citation type="submission" date="2022-11" db="UniProtKB">
        <authorList>
            <consortium name="WormBaseParasite"/>
        </authorList>
    </citation>
    <scope>IDENTIFICATION</scope>
</reference>
<name>A0A914DJY7_9BILA</name>
<feature type="compositionally biased region" description="Basic and acidic residues" evidence="1">
    <location>
        <begin position="25"/>
        <end position="43"/>
    </location>
</feature>
<dbReference type="SUPFAM" id="SSF50494">
    <property type="entry name" value="Trypsin-like serine proteases"/>
    <property type="match status" value="1"/>
</dbReference>
<sequence>MRIRTKIRSDSETTDRDRRKRSRSRSVERKHLRSVEKVRSPSDRKRRSRSREQKHHSRSPLERKRSRSRERKRSRSRDRRRDSESPKRQKKTIAMSRIKISDGNSTLSVSTDRDNVLTLETLKSAFPDAIGLFNPAFPHEKVLMSITDGKISNSDGWDPNAVYLVHNGLRPTSPIPDVKAVSILKSQPLHFDRYKKFLFYAEIYDEDTLSFAPITIIDKTNAVGAYHVFKKFIPKEGEETKLLKIRSQFLDKTFEIKADKYCNGTFCQVILFKAFKPNKFHVRSKDSLIFGPPMIGWPYFTVGYPGETSTVYDGNPINMSYLAGDISSVVQDSHFLGSSGSRPGFSGGPVFSEYAQQLVGFVVGGGPNAKTCGETIDKFEQARYLIASFASLSNPRKWAHGEGCFKASSDVSLGSDAADMIDSDENESMK</sequence>
<evidence type="ECO:0000313" key="3">
    <source>
        <dbReference type="WBParaSite" id="ACRNAN_scaffold2971.g32634.t1"/>
    </source>
</evidence>
<feature type="region of interest" description="Disordered" evidence="1">
    <location>
        <begin position="1"/>
        <end position="94"/>
    </location>
</feature>
<organism evidence="2 3">
    <name type="scientific">Acrobeloides nanus</name>
    <dbReference type="NCBI Taxonomy" id="290746"/>
    <lineage>
        <taxon>Eukaryota</taxon>
        <taxon>Metazoa</taxon>
        <taxon>Ecdysozoa</taxon>
        <taxon>Nematoda</taxon>
        <taxon>Chromadorea</taxon>
        <taxon>Rhabditida</taxon>
        <taxon>Tylenchina</taxon>
        <taxon>Cephalobomorpha</taxon>
        <taxon>Cephaloboidea</taxon>
        <taxon>Cephalobidae</taxon>
        <taxon>Acrobeloides</taxon>
    </lineage>
</organism>
<accession>A0A914DJY7</accession>
<proteinExistence type="predicted"/>
<dbReference type="WBParaSite" id="ACRNAN_scaffold2971.g32634.t1">
    <property type="protein sequence ID" value="ACRNAN_scaffold2971.g32634.t1"/>
    <property type="gene ID" value="ACRNAN_scaffold2971.g32634"/>
</dbReference>
<dbReference type="AlphaFoldDB" id="A0A914DJY7"/>
<evidence type="ECO:0000313" key="2">
    <source>
        <dbReference type="Proteomes" id="UP000887540"/>
    </source>
</evidence>